<evidence type="ECO:0000256" key="11">
    <source>
        <dbReference type="ARBA" id="ARBA00038489"/>
    </source>
</evidence>
<evidence type="ECO:0000313" key="17">
    <source>
        <dbReference type="Proteomes" id="UP000268823"/>
    </source>
</evidence>
<evidence type="ECO:0000256" key="14">
    <source>
        <dbReference type="SAM" id="MobiDB-lite"/>
    </source>
</evidence>
<dbReference type="EMBL" id="QWIR01000270">
    <property type="protein sequence ID" value="RMY81219.1"/>
    <property type="molecule type" value="Genomic_DNA"/>
</dbReference>
<dbReference type="FunFam" id="3.40.30.10:FF:000157">
    <property type="entry name" value="DOT5p Nuclear thiol peroxidase"/>
    <property type="match status" value="1"/>
</dbReference>
<comment type="subunit">
    <text evidence="2">Monomer.</text>
</comment>
<comment type="catalytic activity">
    <reaction evidence="12">
        <text>a hydroperoxide + [thioredoxin]-dithiol = an alcohol + [thioredoxin]-disulfide + H2O</text>
        <dbReference type="Rhea" id="RHEA:62620"/>
        <dbReference type="Rhea" id="RHEA-COMP:10698"/>
        <dbReference type="Rhea" id="RHEA-COMP:10700"/>
        <dbReference type="ChEBI" id="CHEBI:15377"/>
        <dbReference type="ChEBI" id="CHEBI:29950"/>
        <dbReference type="ChEBI" id="CHEBI:30879"/>
        <dbReference type="ChEBI" id="CHEBI:35924"/>
        <dbReference type="ChEBI" id="CHEBI:50058"/>
        <dbReference type="EC" id="1.11.1.24"/>
    </reaction>
</comment>
<dbReference type="InterPro" id="IPR013766">
    <property type="entry name" value="Thioredoxin_domain"/>
</dbReference>
<evidence type="ECO:0000256" key="7">
    <source>
        <dbReference type="ARBA" id="ARBA00023157"/>
    </source>
</evidence>
<dbReference type="Proteomes" id="UP000268823">
    <property type="component" value="Unassembled WGS sequence"/>
</dbReference>
<dbReference type="VEuPathDB" id="FungiDB:BTJ68_13722"/>
<dbReference type="SUPFAM" id="SSF52833">
    <property type="entry name" value="Thioredoxin-like"/>
    <property type="match status" value="1"/>
</dbReference>
<dbReference type="InterPro" id="IPR036249">
    <property type="entry name" value="Thioredoxin-like_sf"/>
</dbReference>
<dbReference type="Gene3D" id="3.40.30.10">
    <property type="entry name" value="Glutaredoxin"/>
    <property type="match status" value="1"/>
</dbReference>
<dbReference type="EC" id="1.11.1.24" evidence="3"/>
<evidence type="ECO:0000256" key="4">
    <source>
        <dbReference type="ARBA" id="ARBA00022559"/>
    </source>
</evidence>
<feature type="domain" description="Thioredoxin" evidence="15">
    <location>
        <begin position="119"/>
        <end position="271"/>
    </location>
</feature>
<evidence type="ECO:0000256" key="6">
    <source>
        <dbReference type="ARBA" id="ARBA00023002"/>
    </source>
</evidence>
<dbReference type="PROSITE" id="PS51352">
    <property type="entry name" value="THIOREDOXIN_2"/>
    <property type="match status" value="1"/>
</dbReference>
<evidence type="ECO:0000256" key="8">
    <source>
        <dbReference type="ARBA" id="ARBA00023242"/>
    </source>
</evidence>
<evidence type="ECO:0000256" key="12">
    <source>
        <dbReference type="ARBA" id="ARBA00049091"/>
    </source>
</evidence>
<dbReference type="InterPro" id="IPR050924">
    <property type="entry name" value="Peroxiredoxin_BCP/PrxQ"/>
</dbReference>
<keyword evidence="8" id="KW-0539">Nucleus</keyword>
<keyword evidence="7" id="KW-1015">Disulfide bond</keyword>
<protein>
    <recommendedName>
        <fullName evidence="3">thioredoxin-dependent peroxiredoxin</fullName>
        <ecNumber evidence="3">1.11.1.24</ecNumber>
    </recommendedName>
    <alternativeName>
        <fullName evidence="13">Nuclear thiol peroxidase</fullName>
    </alternativeName>
    <alternativeName>
        <fullName evidence="10">Thioredoxin peroxidase</fullName>
    </alternativeName>
</protein>
<feature type="region of interest" description="Disordered" evidence="14">
    <location>
        <begin position="104"/>
        <end position="125"/>
    </location>
</feature>
<dbReference type="GO" id="GO:0005737">
    <property type="term" value="C:cytoplasm"/>
    <property type="evidence" value="ECO:0007669"/>
    <property type="project" value="TreeGrafter"/>
</dbReference>
<keyword evidence="5" id="KW-0049">Antioxidant</keyword>
<dbReference type="PANTHER" id="PTHR42801">
    <property type="entry name" value="THIOREDOXIN-DEPENDENT PEROXIDE REDUCTASE"/>
    <property type="match status" value="1"/>
</dbReference>
<name>A0A3M7EXE3_HORWE</name>
<organism evidence="16 17">
    <name type="scientific">Hortaea werneckii</name>
    <name type="common">Black yeast</name>
    <name type="synonym">Cladosporium werneckii</name>
    <dbReference type="NCBI Taxonomy" id="91943"/>
    <lineage>
        <taxon>Eukaryota</taxon>
        <taxon>Fungi</taxon>
        <taxon>Dikarya</taxon>
        <taxon>Ascomycota</taxon>
        <taxon>Pezizomycotina</taxon>
        <taxon>Dothideomycetes</taxon>
        <taxon>Dothideomycetidae</taxon>
        <taxon>Mycosphaerellales</taxon>
        <taxon>Teratosphaeriaceae</taxon>
        <taxon>Hortaea</taxon>
    </lineage>
</organism>
<dbReference type="InterPro" id="IPR000866">
    <property type="entry name" value="AhpC/TSA"/>
</dbReference>
<dbReference type="Pfam" id="PF00578">
    <property type="entry name" value="AhpC-TSA"/>
    <property type="match status" value="1"/>
</dbReference>
<dbReference type="GO" id="GO:0005634">
    <property type="term" value="C:nucleus"/>
    <property type="evidence" value="ECO:0007669"/>
    <property type="project" value="UniProtKB-SubCell"/>
</dbReference>
<proteinExistence type="inferred from homology"/>
<dbReference type="CDD" id="cd03017">
    <property type="entry name" value="PRX_BCP"/>
    <property type="match status" value="1"/>
</dbReference>
<keyword evidence="4" id="KW-0575">Peroxidase</keyword>
<reference evidence="16 17" key="1">
    <citation type="journal article" date="2018" name="BMC Genomics">
        <title>Genomic evidence for intraspecific hybridization in a clonal and extremely halotolerant yeast.</title>
        <authorList>
            <person name="Gostincar C."/>
            <person name="Stajich J.E."/>
            <person name="Zupancic J."/>
            <person name="Zalar P."/>
            <person name="Gunde-Cimerman N."/>
        </authorList>
    </citation>
    <scope>NUCLEOTIDE SEQUENCE [LARGE SCALE GENOMIC DNA]</scope>
    <source>
        <strain evidence="16 17">EXF-2788</strain>
    </source>
</reference>
<feature type="compositionally biased region" description="Low complexity" evidence="14">
    <location>
        <begin position="23"/>
        <end position="39"/>
    </location>
</feature>
<gene>
    <name evidence="16" type="ORF">D0861_08393</name>
</gene>
<dbReference type="PANTHER" id="PTHR42801:SF23">
    <property type="entry name" value="PEROXIREDOXIN DOT5"/>
    <property type="match status" value="1"/>
</dbReference>
<keyword evidence="6" id="KW-0560">Oxidoreductase</keyword>
<accession>A0A3M7EXE3</accession>
<evidence type="ECO:0000256" key="1">
    <source>
        <dbReference type="ARBA" id="ARBA00004123"/>
    </source>
</evidence>
<comment type="caution">
    <text evidence="16">The sequence shown here is derived from an EMBL/GenBank/DDBJ whole genome shotgun (WGS) entry which is preliminary data.</text>
</comment>
<dbReference type="AlphaFoldDB" id="A0A3M7EXE3"/>
<feature type="region of interest" description="Disordered" evidence="14">
    <location>
        <begin position="1"/>
        <end position="90"/>
    </location>
</feature>
<sequence>MVELRKRPAAPPPPPPKAKKQATGKQQQQQQPKEAPPAKGGKKSATTTTTNDAPKEQNPPPSNPTKDPKGGLPDGAGGLSAAAHINTATEANEVAAQAEANAVKESGKKAAKGGKTELPKTGDTIPLDNFAAEIETHDGAKTSLSQLVKESKAGVVLFTYPKASTPGCTTQACLFRDAYTPLTTTGLSVYGLSTDSPKSNSTFKSKHSLPYPLLCDPSAALIGAIGFKKAPKGTTRGVFVVDKMGKVLVSEAGGPKETVELVRKVVQGMGGDVDAADGVGKAEERAKEES</sequence>
<evidence type="ECO:0000256" key="5">
    <source>
        <dbReference type="ARBA" id="ARBA00022862"/>
    </source>
</evidence>
<dbReference type="GO" id="GO:0034599">
    <property type="term" value="P:cellular response to oxidative stress"/>
    <property type="evidence" value="ECO:0007669"/>
    <property type="project" value="TreeGrafter"/>
</dbReference>
<evidence type="ECO:0000256" key="9">
    <source>
        <dbReference type="ARBA" id="ARBA00023284"/>
    </source>
</evidence>
<dbReference type="GO" id="GO:0008379">
    <property type="term" value="F:thioredoxin peroxidase activity"/>
    <property type="evidence" value="ECO:0007669"/>
    <property type="project" value="TreeGrafter"/>
</dbReference>
<evidence type="ECO:0000259" key="15">
    <source>
        <dbReference type="PROSITE" id="PS51352"/>
    </source>
</evidence>
<evidence type="ECO:0000256" key="13">
    <source>
        <dbReference type="ARBA" id="ARBA00077538"/>
    </source>
</evidence>
<dbReference type="GO" id="GO:0045454">
    <property type="term" value="P:cell redox homeostasis"/>
    <property type="evidence" value="ECO:0007669"/>
    <property type="project" value="TreeGrafter"/>
</dbReference>
<evidence type="ECO:0000256" key="3">
    <source>
        <dbReference type="ARBA" id="ARBA00013017"/>
    </source>
</evidence>
<comment type="similarity">
    <text evidence="11">Belongs to the peroxiredoxin family. BCP/PrxQ subfamily.</text>
</comment>
<evidence type="ECO:0000313" key="16">
    <source>
        <dbReference type="EMBL" id="RMY81219.1"/>
    </source>
</evidence>
<keyword evidence="9" id="KW-0676">Redox-active center</keyword>
<evidence type="ECO:0000256" key="10">
    <source>
        <dbReference type="ARBA" id="ARBA00032824"/>
    </source>
</evidence>
<evidence type="ECO:0000256" key="2">
    <source>
        <dbReference type="ARBA" id="ARBA00011245"/>
    </source>
</evidence>
<comment type="subcellular location">
    <subcellularLocation>
        <location evidence="1">Nucleus</location>
    </subcellularLocation>
</comment>
<dbReference type="OrthoDB" id="338622at2759"/>